<dbReference type="Pfam" id="PF04977">
    <property type="entry name" value="DivIC"/>
    <property type="match status" value="1"/>
</dbReference>
<protein>
    <recommendedName>
        <fullName evidence="5">Septum formation initiator</fullName>
    </recommendedName>
</protein>
<feature type="coiled-coil region" evidence="1">
    <location>
        <begin position="73"/>
        <end position="107"/>
    </location>
</feature>
<dbReference type="OrthoDB" id="159029at2"/>
<reference evidence="3 4" key="1">
    <citation type="journal article" date="2011" name="J. Bacteriol.">
        <title>Draft genome sequence of the anoxygenic filamentous phototrophic bacterium Oscillochloris trichoides subsp. DG-6.</title>
        <authorList>
            <person name="Kuznetsov B.B."/>
            <person name="Ivanovsky R.N."/>
            <person name="Keppen O.I."/>
            <person name="Sukhacheva M.V."/>
            <person name="Bumazhkin B.K."/>
            <person name="Patutina E.O."/>
            <person name="Beletsky A.V."/>
            <person name="Mardanov A.V."/>
            <person name="Baslerov R.V."/>
            <person name="Panteleeva A.N."/>
            <person name="Kolganova T.V."/>
            <person name="Ravin N.V."/>
            <person name="Skryabin K.G."/>
        </authorList>
    </citation>
    <scope>NUCLEOTIDE SEQUENCE [LARGE SCALE GENOMIC DNA]</scope>
    <source>
        <strain evidence="3 4">DG-6</strain>
    </source>
</reference>
<dbReference type="STRING" id="765420.OSCT_1786"/>
<evidence type="ECO:0000256" key="2">
    <source>
        <dbReference type="SAM" id="Phobius"/>
    </source>
</evidence>
<comment type="caution">
    <text evidence="3">The sequence shown here is derived from an EMBL/GenBank/DDBJ whole genome shotgun (WGS) entry which is preliminary data.</text>
</comment>
<keyword evidence="2" id="KW-1133">Transmembrane helix</keyword>
<proteinExistence type="predicted"/>
<keyword evidence="2" id="KW-0812">Transmembrane</keyword>
<accession>E1IEN5</accession>
<keyword evidence="2" id="KW-0472">Membrane</keyword>
<dbReference type="InterPro" id="IPR007060">
    <property type="entry name" value="FtsL/DivIC"/>
</dbReference>
<dbReference type="eggNOG" id="COG2919">
    <property type="taxonomic scope" value="Bacteria"/>
</dbReference>
<name>E1IEN5_9CHLR</name>
<evidence type="ECO:0000313" key="3">
    <source>
        <dbReference type="EMBL" id="EFO80327.1"/>
    </source>
</evidence>
<evidence type="ECO:0000313" key="4">
    <source>
        <dbReference type="Proteomes" id="UP000054010"/>
    </source>
</evidence>
<dbReference type="EMBL" id="ADVR01000061">
    <property type="protein sequence ID" value="EFO80327.1"/>
    <property type="molecule type" value="Genomic_DNA"/>
</dbReference>
<keyword evidence="1" id="KW-0175">Coiled coil</keyword>
<evidence type="ECO:0008006" key="5">
    <source>
        <dbReference type="Google" id="ProtNLM"/>
    </source>
</evidence>
<dbReference type="HOGENOM" id="CLU_1561373_0_0_0"/>
<dbReference type="Proteomes" id="UP000054010">
    <property type="component" value="Unassembled WGS sequence"/>
</dbReference>
<dbReference type="AlphaFoldDB" id="E1IEN5"/>
<sequence>MNPKRPHATRRILPNWSRVVRRRSAVEGHTIFARLAALARSGGRGLASLLVGAVMLTLIGLLIANFIGQVMLSARLEAQRAALAAEVDQIRAANRQLEAAVAFAESDANVERIAREQLGYARDGDTVLMIQTPPPPPPTATPPDAPVLNPAPPVLPASNWQRWWEAFFPVS</sequence>
<organism evidence="3 4">
    <name type="scientific">Oscillochloris trichoides DG-6</name>
    <dbReference type="NCBI Taxonomy" id="765420"/>
    <lineage>
        <taxon>Bacteria</taxon>
        <taxon>Bacillati</taxon>
        <taxon>Chloroflexota</taxon>
        <taxon>Chloroflexia</taxon>
        <taxon>Chloroflexales</taxon>
        <taxon>Chloroflexineae</taxon>
        <taxon>Oscillochloridaceae</taxon>
        <taxon>Oscillochloris</taxon>
    </lineage>
</organism>
<evidence type="ECO:0000256" key="1">
    <source>
        <dbReference type="SAM" id="Coils"/>
    </source>
</evidence>
<keyword evidence="4" id="KW-1185">Reference proteome</keyword>
<gene>
    <name evidence="3" type="ORF">OSCT_1786</name>
</gene>
<feature type="transmembrane region" description="Helical" evidence="2">
    <location>
        <begin position="46"/>
        <end position="67"/>
    </location>
</feature>